<organism evidence="1 2">
    <name type="scientific">Gouania willdenowi</name>
    <name type="common">Blunt-snouted clingfish</name>
    <name type="synonym">Lepadogaster willdenowi</name>
    <dbReference type="NCBI Taxonomy" id="441366"/>
    <lineage>
        <taxon>Eukaryota</taxon>
        <taxon>Metazoa</taxon>
        <taxon>Chordata</taxon>
        <taxon>Craniata</taxon>
        <taxon>Vertebrata</taxon>
        <taxon>Euteleostomi</taxon>
        <taxon>Actinopterygii</taxon>
        <taxon>Neopterygii</taxon>
        <taxon>Teleostei</taxon>
        <taxon>Neoteleostei</taxon>
        <taxon>Acanthomorphata</taxon>
        <taxon>Ovalentaria</taxon>
        <taxon>Blenniimorphae</taxon>
        <taxon>Blenniiformes</taxon>
        <taxon>Gobiesocoidei</taxon>
        <taxon>Gobiesocidae</taxon>
        <taxon>Gobiesocinae</taxon>
        <taxon>Gouania</taxon>
    </lineage>
</organism>
<protein>
    <submittedName>
        <fullName evidence="1">Uncharacterized protein</fullName>
    </submittedName>
</protein>
<dbReference type="Ensembl" id="ENSGWIT00000024009.1">
    <property type="protein sequence ID" value="ENSGWIP00000021899.1"/>
    <property type="gene ID" value="ENSGWIG00000011777.1"/>
</dbReference>
<dbReference type="Proteomes" id="UP000694680">
    <property type="component" value="Chromosome 8"/>
</dbReference>
<proteinExistence type="predicted"/>
<reference evidence="1" key="3">
    <citation type="submission" date="2025-09" db="UniProtKB">
        <authorList>
            <consortium name="Ensembl"/>
        </authorList>
    </citation>
    <scope>IDENTIFICATION</scope>
</reference>
<keyword evidence="2" id="KW-1185">Reference proteome</keyword>
<accession>A0A8C5EHV4</accession>
<dbReference type="AlphaFoldDB" id="A0A8C5EHV4"/>
<name>A0A8C5EHV4_GOUWI</name>
<sequence>LMLNMQRLARTLGQCLQSTLKETQSAYRIHYSFTPVTRVVVSYNLATAALEHTDRRVIILISKNITIKVYDQKPDAEGRWVALDIDLKEDISCL</sequence>
<evidence type="ECO:0000313" key="1">
    <source>
        <dbReference type="Ensembl" id="ENSGWIP00000021899.1"/>
    </source>
</evidence>
<reference evidence="1" key="2">
    <citation type="submission" date="2025-08" db="UniProtKB">
        <authorList>
            <consortium name="Ensembl"/>
        </authorList>
    </citation>
    <scope>IDENTIFICATION</scope>
</reference>
<reference evidence="1" key="1">
    <citation type="submission" date="2020-06" db="EMBL/GenBank/DDBJ databases">
        <authorList>
            <consortium name="Wellcome Sanger Institute Data Sharing"/>
        </authorList>
    </citation>
    <scope>NUCLEOTIDE SEQUENCE [LARGE SCALE GENOMIC DNA]</scope>
</reference>
<evidence type="ECO:0000313" key="2">
    <source>
        <dbReference type="Proteomes" id="UP000694680"/>
    </source>
</evidence>